<keyword evidence="1" id="KW-0812">Transmembrane</keyword>
<feature type="transmembrane region" description="Helical" evidence="1">
    <location>
        <begin position="79"/>
        <end position="97"/>
    </location>
</feature>
<dbReference type="STRING" id="683150.G205_02253"/>
<reference evidence="2 3" key="1">
    <citation type="submission" date="2019-03" db="EMBL/GenBank/DDBJ databases">
        <title>Genome Sequencing and Assembly of Various Microbes Isolated from Partially Reclaimed Soil and Acid Mine Drainage (AMD) Site.</title>
        <authorList>
            <person name="Steinbock B."/>
            <person name="Bechtold R."/>
            <person name="Sevigny J.L."/>
            <person name="Thomas D."/>
            <person name="Cuthill L.R."/>
            <person name="Aveiro Johannsen E.J."/>
            <person name="Thomas K."/>
            <person name="Ghosh A."/>
        </authorList>
    </citation>
    <scope>NUCLEOTIDE SEQUENCE [LARGE SCALE GENOMIC DNA]</scope>
    <source>
        <strain evidence="2 3">S-A1</strain>
    </source>
</reference>
<feature type="transmembrane region" description="Helical" evidence="1">
    <location>
        <begin position="12"/>
        <end position="31"/>
    </location>
</feature>
<dbReference type="AlphaFoldDB" id="A0A4R5YAC1"/>
<proteinExistence type="predicted"/>
<protein>
    <submittedName>
        <fullName evidence="2">Esterase</fullName>
    </submittedName>
</protein>
<evidence type="ECO:0000313" key="2">
    <source>
        <dbReference type="EMBL" id="TDL41654.1"/>
    </source>
</evidence>
<evidence type="ECO:0000256" key="1">
    <source>
        <dbReference type="SAM" id="Phobius"/>
    </source>
</evidence>
<feature type="transmembrane region" description="Helical" evidence="1">
    <location>
        <begin position="109"/>
        <end position="129"/>
    </location>
</feature>
<dbReference type="Gene3D" id="3.40.50.1820">
    <property type="entry name" value="alpha/beta hydrolase"/>
    <property type="match status" value="1"/>
</dbReference>
<dbReference type="EMBL" id="SMZQ01000001">
    <property type="protein sequence ID" value="TDL41654.1"/>
    <property type="molecule type" value="Genomic_DNA"/>
</dbReference>
<dbReference type="PANTHER" id="PTHR48098:SF1">
    <property type="entry name" value="DIACYLGLYCEROL ACYLTRANSFERASE_MYCOLYLTRANSFERASE AG85A"/>
    <property type="match status" value="1"/>
</dbReference>
<gene>
    <name evidence="2" type="ORF">E2R57_03105</name>
</gene>
<dbReference type="InterPro" id="IPR000801">
    <property type="entry name" value="Esterase-like"/>
</dbReference>
<feature type="transmembrane region" description="Helical" evidence="1">
    <location>
        <begin position="43"/>
        <end position="64"/>
    </location>
</feature>
<keyword evidence="1" id="KW-0472">Membrane</keyword>
<dbReference type="GO" id="GO:0016747">
    <property type="term" value="F:acyltransferase activity, transferring groups other than amino-acyl groups"/>
    <property type="evidence" value="ECO:0007669"/>
    <property type="project" value="TreeGrafter"/>
</dbReference>
<sequence>MDWLYDVRLIDGPLYWAALILGLAGAGYLLLPPPASPSARRWIVRIITAAAAAFALVATVHWALINVFTVFPDNIPDTVLVWVVPAVAAVLLGLMRLPHASWPRRGTAVLAALLVVALSSVQINAYFGLNRTVSDLLGTALSRISTLEAGLMRQPGQPDGASLDSWSPQGELPAGGALRRASIPGTLSGMDTREAYIYLPPAYFAANRPALPVLVLIAGQPGGPADWLTGGTIQAHMDSYAAAHGGVAPVVVIPDPNGSQSANTMCMDSRIARADTYLTKDVTGWISSTLVVDTNHSRWATGGFSFGGTCAVQLATRHPELFPAALAFSAEAEPAIAKERQKTIDAAFPGDPEAFNRQTPLAIMKQQRFESSGLYLTAGQNDPEFVGYLRTLATAAESAGFTVRAYEVENTGHSWDTSSRRIADALDFLMDRWGLQR</sequence>
<comment type="caution">
    <text evidence="2">The sequence shown here is derived from an EMBL/GenBank/DDBJ whole genome shotgun (WGS) entry which is preliminary data.</text>
</comment>
<dbReference type="InterPro" id="IPR050583">
    <property type="entry name" value="Mycobacterial_A85_antigen"/>
</dbReference>
<organism evidence="2 3">
    <name type="scientific">Arthrobacter nitrophenolicus</name>
    <dbReference type="NCBI Taxonomy" id="683150"/>
    <lineage>
        <taxon>Bacteria</taxon>
        <taxon>Bacillati</taxon>
        <taxon>Actinomycetota</taxon>
        <taxon>Actinomycetes</taxon>
        <taxon>Micrococcales</taxon>
        <taxon>Micrococcaceae</taxon>
        <taxon>Arthrobacter</taxon>
    </lineage>
</organism>
<keyword evidence="1" id="KW-1133">Transmembrane helix</keyword>
<dbReference type="OrthoDB" id="3723842at2"/>
<dbReference type="InterPro" id="IPR029058">
    <property type="entry name" value="AB_hydrolase_fold"/>
</dbReference>
<dbReference type="Proteomes" id="UP000294621">
    <property type="component" value="Unassembled WGS sequence"/>
</dbReference>
<accession>A0A4R5YAC1</accession>
<dbReference type="Pfam" id="PF00756">
    <property type="entry name" value="Esterase"/>
    <property type="match status" value="1"/>
</dbReference>
<name>A0A4R5YAC1_9MICC</name>
<evidence type="ECO:0000313" key="3">
    <source>
        <dbReference type="Proteomes" id="UP000294621"/>
    </source>
</evidence>
<dbReference type="PANTHER" id="PTHR48098">
    <property type="entry name" value="ENTEROCHELIN ESTERASE-RELATED"/>
    <property type="match status" value="1"/>
</dbReference>
<dbReference type="SUPFAM" id="SSF53474">
    <property type="entry name" value="alpha/beta-Hydrolases"/>
    <property type="match status" value="1"/>
</dbReference>
<dbReference type="RefSeq" id="WP_133346274.1">
    <property type="nucleotide sequence ID" value="NZ_SMZQ01000001.1"/>
</dbReference>